<accession>A0A4Y2JA26</accession>
<proteinExistence type="predicted"/>
<comment type="caution">
    <text evidence="1">The sequence shown here is derived from an EMBL/GenBank/DDBJ whole genome shotgun (WGS) entry which is preliminary data.</text>
</comment>
<sequence length="182" mass="21086">MRTMQLFQEMDWSWVTEIFGTEIKSEGDFGLAGTGSFELLFDRSTFTTSGSRMFTQAAWVRELYSNLSETGRRTFLFVPQVNINRASFNSRTNQFITGHGPFVTYLHGFGLWSHDRCVCGAKGDPNHYATIFPVTKPFHFTKTSAENLSTWCENIVQDKRSRARLMNIMKIHHERRHDIIMD</sequence>
<keyword evidence="2" id="KW-1185">Reference proteome</keyword>
<dbReference type="OrthoDB" id="6437659at2759"/>
<evidence type="ECO:0000313" key="1">
    <source>
        <dbReference type="EMBL" id="GBM87133.1"/>
    </source>
</evidence>
<name>A0A4Y2JA26_ARAVE</name>
<reference evidence="1 2" key="1">
    <citation type="journal article" date="2019" name="Sci. Rep.">
        <title>Orb-weaving spider Araneus ventricosus genome elucidates the spidroin gene catalogue.</title>
        <authorList>
            <person name="Kono N."/>
            <person name="Nakamura H."/>
            <person name="Ohtoshi R."/>
            <person name="Moran D.A.P."/>
            <person name="Shinohara A."/>
            <person name="Yoshida Y."/>
            <person name="Fujiwara M."/>
            <person name="Mori M."/>
            <person name="Tomita M."/>
            <person name="Arakawa K."/>
        </authorList>
    </citation>
    <scope>NUCLEOTIDE SEQUENCE [LARGE SCALE GENOMIC DNA]</scope>
</reference>
<gene>
    <name evidence="1" type="ORF">AVEN_110013_1</name>
</gene>
<organism evidence="1 2">
    <name type="scientific">Araneus ventricosus</name>
    <name type="common">Orbweaver spider</name>
    <name type="synonym">Epeira ventricosa</name>
    <dbReference type="NCBI Taxonomy" id="182803"/>
    <lineage>
        <taxon>Eukaryota</taxon>
        <taxon>Metazoa</taxon>
        <taxon>Ecdysozoa</taxon>
        <taxon>Arthropoda</taxon>
        <taxon>Chelicerata</taxon>
        <taxon>Arachnida</taxon>
        <taxon>Araneae</taxon>
        <taxon>Araneomorphae</taxon>
        <taxon>Entelegynae</taxon>
        <taxon>Araneoidea</taxon>
        <taxon>Araneidae</taxon>
        <taxon>Araneus</taxon>
    </lineage>
</organism>
<protein>
    <submittedName>
        <fullName evidence="1">Uncharacterized protein</fullName>
    </submittedName>
</protein>
<dbReference type="Proteomes" id="UP000499080">
    <property type="component" value="Unassembled WGS sequence"/>
</dbReference>
<dbReference type="EMBL" id="BGPR01003360">
    <property type="protein sequence ID" value="GBM87133.1"/>
    <property type="molecule type" value="Genomic_DNA"/>
</dbReference>
<dbReference type="AlphaFoldDB" id="A0A4Y2JA26"/>
<evidence type="ECO:0000313" key="2">
    <source>
        <dbReference type="Proteomes" id="UP000499080"/>
    </source>
</evidence>